<evidence type="ECO:0000313" key="3">
    <source>
        <dbReference type="WBParaSite" id="PSAMB.scaffold85size82680.g1724.t2"/>
    </source>
</evidence>
<evidence type="ECO:0000256" key="1">
    <source>
        <dbReference type="SAM" id="MobiDB-lite"/>
    </source>
</evidence>
<feature type="region of interest" description="Disordered" evidence="1">
    <location>
        <begin position="21"/>
        <end position="48"/>
    </location>
</feature>
<reference evidence="3" key="1">
    <citation type="submission" date="2022-11" db="UniProtKB">
        <authorList>
            <consortium name="WormBaseParasite"/>
        </authorList>
    </citation>
    <scope>IDENTIFICATION</scope>
</reference>
<sequence length="97" mass="10574">MATRARSMNGRKWPCVVTRLRKRTSKRPMEHASIPFATGPQRPPPPPLLPTARFLFHSIGFLPGVRFDVCPESDCARINHAASTAPSDAPPNAAALC</sequence>
<dbReference type="AlphaFoldDB" id="A0A914XK13"/>
<organism evidence="2 3">
    <name type="scientific">Plectus sambesii</name>
    <dbReference type="NCBI Taxonomy" id="2011161"/>
    <lineage>
        <taxon>Eukaryota</taxon>
        <taxon>Metazoa</taxon>
        <taxon>Ecdysozoa</taxon>
        <taxon>Nematoda</taxon>
        <taxon>Chromadorea</taxon>
        <taxon>Plectida</taxon>
        <taxon>Plectina</taxon>
        <taxon>Plectoidea</taxon>
        <taxon>Plectidae</taxon>
        <taxon>Plectus</taxon>
    </lineage>
</organism>
<name>A0A914XK13_9BILA</name>
<protein>
    <submittedName>
        <fullName evidence="3">Uncharacterized protein</fullName>
    </submittedName>
</protein>
<keyword evidence="2" id="KW-1185">Reference proteome</keyword>
<accession>A0A914XK13</accession>
<proteinExistence type="predicted"/>
<dbReference type="Proteomes" id="UP000887566">
    <property type="component" value="Unplaced"/>
</dbReference>
<dbReference type="WBParaSite" id="PSAMB.scaffold85size82680.g1724.t2">
    <property type="protein sequence ID" value="PSAMB.scaffold85size82680.g1724.t2"/>
    <property type="gene ID" value="PSAMB.scaffold85size82680.g1724"/>
</dbReference>
<evidence type="ECO:0000313" key="2">
    <source>
        <dbReference type="Proteomes" id="UP000887566"/>
    </source>
</evidence>